<comment type="subunit">
    <text evidence="10">F-type ATPases have 2 components, CF(1) - the catalytic core - and CF(0) - the membrane proton channel. CF(1) has five subunits: alpha(3), beta(3), gamma(1), delta(1), epsilon(1). CF(0) has three main subunits: a, b and c.</text>
</comment>
<dbReference type="EMBL" id="JAESWA010000022">
    <property type="protein sequence ID" value="MBL4932675.1"/>
    <property type="molecule type" value="Genomic_DNA"/>
</dbReference>
<keyword evidence="9 10" id="KW-0066">ATP synthesis</keyword>
<dbReference type="PROSITE" id="PS00153">
    <property type="entry name" value="ATPASE_GAMMA"/>
    <property type="match status" value="1"/>
</dbReference>
<evidence type="ECO:0000256" key="10">
    <source>
        <dbReference type="HAMAP-Rule" id="MF_00815"/>
    </source>
</evidence>
<dbReference type="GO" id="GO:0045259">
    <property type="term" value="C:proton-transporting ATP synthase complex"/>
    <property type="evidence" value="ECO:0007669"/>
    <property type="project" value="UniProtKB-KW"/>
</dbReference>
<dbReference type="NCBIfam" id="TIGR01146">
    <property type="entry name" value="ATPsyn_F1gamma"/>
    <property type="match status" value="1"/>
</dbReference>
<dbReference type="InterPro" id="IPR035968">
    <property type="entry name" value="ATP_synth_F1_ATPase_gsu"/>
</dbReference>
<evidence type="ECO:0000256" key="8">
    <source>
        <dbReference type="ARBA" id="ARBA00023196"/>
    </source>
</evidence>
<reference evidence="11" key="1">
    <citation type="submission" date="2021-01" db="EMBL/GenBank/DDBJ databases">
        <title>Genome public.</title>
        <authorList>
            <person name="Liu C."/>
            <person name="Sun Q."/>
        </authorList>
    </citation>
    <scope>NUCLEOTIDE SEQUENCE</scope>
    <source>
        <strain evidence="11">YIM B02565</strain>
    </source>
</reference>
<dbReference type="SUPFAM" id="SSF52943">
    <property type="entry name" value="ATP synthase (F1-ATPase), gamma subunit"/>
    <property type="match status" value="1"/>
</dbReference>
<gene>
    <name evidence="10" type="primary">atpG</name>
    <name evidence="11" type="ORF">JK634_12745</name>
</gene>
<sequence length="282" mass="31100">MAGAGLLDIKRRIKSVNNTRKITKAMGLVATSKLRKTRQQLSLNDSYLESVNKLTESLVGSVEDINNNIYFNPKSEGAILYILMTSDSGLCGGYNGNTVSFFASEASRVHDAKVMVVGQKGLGYLKKYSYETVAEYVEIPDIPTVKEAKIVYEHAIKLYREGKISGIRMIYTDFISPVKQELKNIKLLPLEKSSKGNLTLLAEPSIDEVLEGTLEVYLKSLILNCMLNSKASEQSLRMSAMDGATKNADDLLDALNTKYNRIRQGAITQEISEIVGGAEAQK</sequence>
<dbReference type="Gene3D" id="1.10.287.80">
    <property type="entry name" value="ATP synthase, gamma subunit, helix hairpin domain"/>
    <property type="match status" value="1"/>
</dbReference>
<dbReference type="GO" id="GO:0046933">
    <property type="term" value="F:proton-transporting ATP synthase activity, rotational mechanism"/>
    <property type="evidence" value="ECO:0007669"/>
    <property type="project" value="UniProtKB-UniRule"/>
</dbReference>
<evidence type="ECO:0000256" key="1">
    <source>
        <dbReference type="ARBA" id="ARBA00003456"/>
    </source>
</evidence>
<evidence type="ECO:0000256" key="9">
    <source>
        <dbReference type="ARBA" id="ARBA00023310"/>
    </source>
</evidence>
<dbReference type="AlphaFoldDB" id="A0A937FES6"/>
<keyword evidence="10" id="KW-1003">Cell membrane</keyword>
<dbReference type="CDD" id="cd12151">
    <property type="entry name" value="F1-ATPase_gamma"/>
    <property type="match status" value="1"/>
</dbReference>
<comment type="subcellular location">
    <subcellularLocation>
        <location evidence="10">Cell membrane</location>
        <topology evidence="10">Peripheral membrane protein</topology>
    </subcellularLocation>
    <subcellularLocation>
        <location evidence="2">Membrane</location>
        <topology evidence="2">Peripheral membrane protein</topology>
    </subcellularLocation>
</comment>
<dbReference type="PANTHER" id="PTHR11693:SF22">
    <property type="entry name" value="ATP SYNTHASE SUBUNIT GAMMA, MITOCHONDRIAL"/>
    <property type="match status" value="1"/>
</dbReference>
<evidence type="ECO:0000256" key="2">
    <source>
        <dbReference type="ARBA" id="ARBA00004170"/>
    </source>
</evidence>
<evidence type="ECO:0000256" key="7">
    <source>
        <dbReference type="ARBA" id="ARBA00023136"/>
    </source>
</evidence>
<comment type="caution">
    <text evidence="11">The sequence shown here is derived from an EMBL/GenBank/DDBJ whole genome shotgun (WGS) entry which is preliminary data.</text>
</comment>
<accession>A0A937FES6</accession>
<dbReference type="Proteomes" id="UP000623681">
    <property type="component" value="Unassembled WGS sequence"/>
</dbReference>
<evidence type="ECO:0000256" key="6">
    <source>
        <dbReference type="ARBA" id="ARBA00023065"/>
    </source>
</evidence>
<dbReference type="InterPro" id="IPR000131">
    <property type="entry name" value="ATP_synth_F1_gsu"/>
</dbReference>
<evidence type="ECO:0000256" key="4">
    <source>
        <dbReference type="ARBA" id="ARBA00022448"/>
    </source>
</evidence>
<dbReference type="InterPro" id="IPR023632">
    <property type="entry name" value="ATP_synth_F1_gsu_CS"/>
</dbReference>
<protein>
    <recommendedName>
        <fullName evidence="10">ATP synthase gamma chain</fullName>
    </recommendedName>
    <alternativeName>
        <fullName evidence="10">ATP synthase F1 sector gamma subunit</fullName>
    </alternativeName>
    <alternativeName>
        <fullName evidence="10">F-ATPase gamma subunit</fullName>
    </alternativeName>
</protein>
<dbReference type="PRINTS" id="PR00126">
    <property type="entry name" value="ATPASEGAMMA"/>
</dbReference>
<keyword evidence="4 10" id="KW-0813">Transport</keyword>
<evidence type="ECO:0000313" key="12">
    <source>
        <dbReference type="Proteomes" id="UP000623681"/>
    </source>
</evidence>
<evidence type="ECO:0000313" key="11">
    <source>
        <dbReference type="EMBL" id="MBL4932675.1"/>
    </source>
</evidence>
<comment type="function">
    <text evidence="1 10">Produces ATP from ADP in the presence of a proton gradient across the membrane. The gamma chain is believed to be important in regulating ATPase activity and the flow of protons through the CF(0) complex.</text>
</comment>
<evidence type="ECO:0000256" key="5">
    <source>
        <dbReference type="ARBA" id="ARBA00022781"/>
    </source>
</evidence>
<keyword evidence="7 10" id="KW-0472">Membrane</keyword>
<keyword evidence="6 10" id="KW-0406">Ion transport</keyword>
<organism evidence="11 12">
    <name type="scientific">Clostridium paridis</name>
    <dbReference type="NCBI Taxonomy" id="2803863"/>
    <lineage>
        <taxon>Bacteria</taxon>
        <taxon>Bacillati</taxon>
        <taxon>Bacillota</taxon>
        <taxon>Clostridia</taxon>
        <taxon>Eubacteriales</taxon>
        <taxon>Clostridiaceae</taxon>
        <taxon>Clostridium</taxon>
    </lineage>
</organism>
<proteinExistence type="inferred from homology"/>
<dbReference type="GO" id="GO:0042777">
    <property type="term" value="P:proton motive force-driven plasma membrane ATP synthesis"/>
    <property type="evidence" value="ECO:0007669"/>
    <property type="project" value="UniProtKB-UniRule"/>
</dbReference>
<dbReference type="Gene3D" id="3.40.1380.10">
    <property type="match status" value="1"/>
</dbReference>
<name>A0A937FES6_9CLOT</name>
<keyword evidence="5 10" id="KW-0375">Hydrogen ion transport</keyword>
<evidence type="ECO:0000256" key="3">
    <source>
        <dbReference type="ARBA" id="ARBA00007681"/>
    </source>
</evidence>
<dbReference type="GO" id="GO:0005886">
    <property type="term" value="C:plasma membrane"/>
    <property type="evidence" value="ECO:0007669"/>
    <property type="project" value="UniProtKB-SubCell"/>
</dbReference>
<dbReference type="HAMAP" id="MF_00815">
    <property type="entry name" value="ATP_synth_gamma_bact"/>
    <property type="match status" value="1"/>
</dbReference>
<dbReference type="Pfam" id="PF00231">
    <property type="entry name" value="ATP-synt"/>
    <property type="match status" value="1"/>
</dbReference>
<dbReference type="PANTHER" id="PTHR11693">
    <property type="entry name" value="ATP SYNTHASE GAMMA CHAIN"/>
    <property type="match status" value="1"/>
</dbReference>
<dbReference type="RefSeq" id="WP_202768019.1">
    <property type="nucleotide sequence ID" value="NZ_JAESWA010000022.1"/>
</dbReference>
<dbReference type="GO" id="GO:0005524">
    <property type="term" value="F:ATP binding"/>
    <property type="evidence" value="ECO:0007669"/>
    <property type="project" value="UniProtKB-UniRule"/>
</dbReference>
<keyword evidence="8 10" id="KW-0139">CF(1)</keyword>
<keyword evidence="12" id="KW-1185">Reference proteome</keyword>
<comment type="similarity">
    <text evidence="3 10">Belongs to the ATPase gamma chain family.</text>
</comment>